<dbReference type="EMBL" id="CM010716">
    <property type="protein sequence ID" value="RZC51541.1"/>
    <property type="molecule type" value="Genomic_DNA"/>
</dbReference>
<evidence type="ECO:0000256" key="1">
    <source>
        <dbReference type="SAM" id="MobiDB-lite"/>
    </source>
</evidence>
<proteinExistence type="predicted"/>
<sequence length="169" mass="18955">MEKQLASGSAPAAETSERQRPPVPMAAPWLIFPHGEAQEVLEKLPRHSLGDHVLFMCTNKEAVDLYSSKCYSTSSASCSVADMGLERGCLFYTLPEDQTLYVYEVEDSGTTTILPCLHLPTPWFQPTWMMMPTTVDRAHCPDEVEAQDTLEALHWTKIKSTSLDYKTKI</sequence>
<keyword evidence="3" id="KW-1185">Reference proteome</keyword>
<dbReference type="Gramene" id="RZC51541">
    <property type="protein sequence ID" value="RZC51541"/>
    <property type="gene ID" value="C5167_019966"/>
</dbReference>
<evidence type="ECO:0008006" key="4">
    <source>
        <dbReference type="Google" id="ProtNLM"/>
    </source>
</evidence>
<organism evidence="2 3">
    <name type="scientific">Papaver somniferum</name>
    <name type="common">Opium poppy</name>
    <dbReference type="NCBI Taxonomy" id="3469"/>
    <lineage>
        <taxon>Eukaryota</taxon>
        <taxon>Viridiplantae</taxon>
        <taxon>Streptophyta</taxon>
        <taxon>Embryophyta</taxon>
        <taxon>Tracheophyta</taxon>
        <taxon>Spermatophyta</taxon>
        <taxon>Magnoliopsida</taxon>
        <taxon>Ranunculales</taxon>
        <taxon>Papaveraceae</taxon>
        <taxon>Papaveroideae</taxon>
        <taxon>Papaver</taxon>
    </lineage>
</organism>
<protein>
    <recommendedName>
        <fullName evidence="4">DUF295 domain-containing protein</fullName>
    </recommendedName>
</protein>
<name>A0A4Y7IUW9_PAPSO</name>
<gene>
    <name evidence="2" type="ORF">C5167_019966</name>
</gene>
<evidence type="ECO:0000313" key="2">
    <source>
        <dbReference type="EMBL" id="RZC51541.1"/>
    </source>
</evidence>
<evidence type="ECO:0000313" key="3">
    <source>
        <dbReference type="Proteomes" id="UP000316621"/>
    </source>
</evidence>
<accession>A0A4Y7IUW9</accession>
<dbReference type="AlphaFoldDB" id="A0A4Y7IUW9"/>
<feature type="region of interest" description="Disordered" evidence="1">
    <location>
        <begin position="1"/>
        <end position="21"/>
    </location>
</feature>
<dbReference type="Proteomes" id="UP000316621">
    <property type="component" value="Chromosome 2"/>
</dbReference>
<reference evidence="2 3" key="1">
    <citation type="journal article" date="2018" name="Science">
        <title>The opium poppy genome and morphinan production.</title>
        <authorList>
            <person name="Guo L."/>
            <person name="Winzer T."/>
            <person name="Yang X."/>
            <person name="Li Y."/>
            <person name="Ning Z."/>
            <person name="He Z."/>
            <person name="Teodor R."/>
            <person name="Lu Y."/>
            <person name="Bowser T.A."/>
            <person name="Graham I.A."/>
            <person name="Ye K."/>
        </authorList>
    </citation>
    <scope>NUCLEOTIDE SEQUENCE [LARGE SCALE GENOMIC DNA]</scope>
    <source>
        <strain evidence="3">cv. HN1</strain>
        <tissue evidence="2">Leaves</tissue>
    </source>
</reference>